<sequence>MLAPIFLAVANGHTDIMALLYRAGSSENSCLTSGRKLLPLHVAAGVPGDDASRVRFILEHQDTALSQLHKQNYAGLTPIRIANPNENWSAVSYLQSWGANINDEAGTPGSGSITFARALLQYNVDEAKLLMEVGATLDWVLRQLPTYHGLTFCQHRATEIANGRSPLETYLFLSGKSDYHGGFYGALEW</sequence>
<dbReference type="InterPro" id="IPR036770">
    <property type="entry name" value="Ankyrin_rpt-contain_sf"/>
</dbReference>
<keyword evidence="2" id="KW-1185">Reference proteome</keyword>
<dbReference type="Proteomes" id="UP001285441">
    <property type="component" value="Unassembled WGS sequence"/>
</dbReference>
<dbReference type="SUPFAM" id="SSF48403">
    <property type="entry name" value="Ankyrin repeat"/>
    <property type="match status" value="1"/>
</dbReference>
<organism evidence="1 2">
    <name type="scientific">Podospora didyma</name>
    <dbReference type="NCBI Taxonomy" id="330526"/>
    <lineage>
        <taxon>Eukaryota</taxon>
        <taxon>Fungi</taxon>
        <taxon>Dikarya</taxon>
        <taxon>Ascomycota</taxon>
        <taxon>Pezizomycotina</taxon>
        <taxon>Sordariomycetes</taxon>
        <taxon>Sordariomycetidae</taxon>
        <taxon>Sordariales</taxon>
        <taxon>Podosporaceae</taxon>
        <taxon>Podospora</taxon>
    </lineage>
</organism>
<gene>
    <name evidence="1" type="ORF">B0H63DRAFT_319385</name>
</gene>
<proteinExistence type="predicted"/>
<dbReference type="AlphaFoldDB" id="A0AAE0K6T4"/>
<protein>
    <recommendedName>
        <fullName evidence="3">Ankyrin</fullName>
    </recommendedName>
</protein>
<accession>A0AAE0K6T4</accession>
<reference evidence="1" key="2">
    <citation type="submission" date="2023-06" db="EMBL/GenBank/DDBJ databases">
        <authorList>
            <consortium name="Lawrence Berkeley National Laboratory"/>
            <person name="Haridas S."/>
            <person name="Hensen N."/>
            <person name="Bonometti L."/>
            <person name="Westerberg I."/>
            <person name="Brannstrom I.O."/>
            <person name="Guillou S."/>
            <person name="Cros-Aarteil S."/>
            <person name="Calhoun S."/>
            <person name="Kuo A."/>
            <person name="Mondo S."/>
            <person name="Pangilinan J."/>
            <person name="Riley R."/>
            <person name="LaButti K."/>
            <person name="Andreopoulos B."/>
            <person name="Lipzen A."/>
            <person name="Chen C."/>
            <person name="Yanf M."/>
            <person name="Daum C."/>
            <person name="Ng V."/>
            <person name="Clum A."/>
            <person name="Steindorff A."/>
            <person name="Ohm R."/>
            <person name="Martin F."/>
            <person name="Silar P."/>
            <person name="Natvig D."/>
            <person name="Lalanne C."/>
            <person name="Gautier V."/>
            <person name="Ament-velasquez S.L."/>
            <person name="Kruys A."/>
            <person name="Hutchinson M.I."/>
            <person name="Powell A.J."/>
            <person name="Barry K."/>
            <person name="Miller A.N."/>
            <person name="Grigoriev I.V."/>
            <person name="Debuchy R."/>
            <person name="Gladieux P."/>
            <person name="Thoren M.H."/>
            <person name="Johannesson H."/>
        </authorList>
    </citation>
    <scope>NUCLEOTIDE SEQUENCE</scope>
    <source>
        <strain evidence="1">CBS 232.78</strain>
    </source>
</reference>
<reference evidence="1" key="1">
    <citation type="journal article" date="2023" name="Mol. Phylogenet. Evol.">
        <title>Genome-scale phylogeny and comparative genomics of the fungal order Sordariales.</title>
        <authorList>
            <person name="Hensen N."/>
            <person name="Bonometti L."/>
            <person name="Westerberg I."/>
            <person name="Brannstrom I.O."/>
            <person name="Guillou S."/>
            <person name="Cros-Aarteil S."/>
            <person name="Calhoun S."/>
            <person name="Haridas S."/>
            <person name="Kuo A."/>
            <person name="Mondo S."/>
            <person name="Pangilinan J."/>
            <person name="Riley R."/>
            <person name="LaButti K."/>
            <person name="Andreopoulos B."/>
            <person name="Lipzen A."/>
            <person name="Chen C."/>
            <person name="Yan M."/>
            <person name="Daum C."/>
            <person name="Ng V."/>
            <person name="Clum A."/>
            <person name="Steindorff A."/>
            <person name="Ohm R.A."/>
            <person name="Martin F."/>
            <person name="Silar P."/>
            <person name="Natvig D.O."/>
            <person name="Lalanne C."/>
            <person name="Gautier V."/>
            <person name="Ament-Velasquez S.L."/>
            <person name="Kruys A."/>
            <person name="Hutchinson M.I."/>
            <person name="Powell A.J."/>
            <person name="Barry K."/>
            <person name="Miller A.N."/>
            <person name="Grigoriev I.V."/>
            <person name="Debuchy R."/>
            <person name="Gladieux P."/>
            <person name="Hiltunen Thoren M."/>
            <person name="Johannesson H."/>
        </authorList>
    </citation>
    <scope>NUCLEOTIDE SEQUENCE</scope>
    <source>
        <strain evidence="1">CBS 232.78</strain>
    </source>
</reference>
<name>A0AAE0K6T4_9PEZI</name>
<evidence type="ECO:0000313" key="1">
    <source>
        <dbReference type="EMBL" id="KAK3370672.1"/>
    </source>
</evidence>
<dbReference type="Gene3D" id="1.25.40.20">
    <property type="entry name" value="Ankyrin repeat-containing domain"/>
    <property type="match status" value="1"/>
</dbReference>
<dbReference type="EMBL" id="JAULSW010000009">
    <property type="protein sequence ID" value="KAK3370672.1"/>
    <property type="molecule type" value="Genomic_DNA"/>
</dbReference>
<evidence type="ECO:0000313" key="2">
    <source>
        <dbReference type="Proteomes" id="UP001285441"/>
    </source>
</evidence>
<comment type="caution">
    <text evidence="1">The sequence shown here is derived from an EMBL/GenBank/DDBJ whole genome shotgun (WGS) entry which is preliminary data.</text>
</comment>
<evidence type="ECO:0008006" key="3">
    <source>
        <dbReference type="Google" id="ProtNLM"/>
    </source>
</evidence>